<reference evidence="3" key="1">
    <citation type="journal article" date="2019" name="Int. J. Syst. Evol. Microbiol.">
        <title>The Global Catalogue of Microorganisms (GCM) 10K type strain sequencing project: providing services to taxonomists for standard genome sequencing and annotation.</title>
        <authorList>
            <consortium name="The Broad Institute Genomics Platform"/>
            <consortium name="The Broad Institute Genome Sequencing Center for Infectious Disease"/>
            <person name="Wu L."/>
            <person name="Ma J."/>
        </authorList>
    </citation>
    <scope>NUCLEOTIDE SEQUENCE [LARGE SCALE GENOMIC DNA]</scope>
    <source>
        <strain evidence="3">KCTC 22814</strain>
    </source>
</reference>
<dbReference type="CDD" id="cd08276">
    <property type="entry name" value="MDR7"/>
    <property type="match status" value="1"/>
</dbReference>
<dbReference type="SUPFAM" id="SSF50129">
    <property type="entry name" value="GroES-like"/>
    <property type="match status" value="1"/>
</dbReference>
<dbReference type="PANTHER" id="PTHR45033:SF2">
    <property type="entry name" value="ZINC-TYPE ALCOHOL DEHYDROGENASE-LIKE PROTEIN C1773.06C"/>
    <property type="match status" value="1"/>
</dbReference>
<accession>A0ABW6BBP1</accession>
<feature type="domain" description="Enoyl reductase (ER)" evidence="1">
    <location>
        <begin position="10"/>
        <end position="333"/>
    </location>
</feature>
<dbReference type="InterPro" id="IPR020843">
    <property type="entry name" value="ER"/>
</dbReference>
<protein>
    <submittedName>
        <fullName evidence="2">NAD(P)-dependent alcohol dehydrogenase</fullName>
    </submittedName>
</protein>
<dbReference type="PANTHER" id="PTHR45033">
    <property type="match status" value="1"/>
</dbReference>
<dbReference type="RefSeq" id="WP_320184181.1">
    <property type="nucleotide sequence ID" value="NZ_CP138332.1"/>
</dbReference>
<proteinExistence type="predicted"/>
<dbReference type="InterPro" id="IPR011032">
    <property type="entry name" value="GroES-like_sf"/>
</dbReference>
<dbReference type="Pfam" id="PF00107">
    <property type="entry name" value="ADH_zinc_N"/>
    <property type="match status" value="1"/>
</dbReference>
<evidence type="ECO:0000313" key="2">
    <source>
        <dbReference type="EMBL" id="MFD2966392.1"/>
    </source>
</evidence>
<dbReference type="EMBL" id="JBHUPB010000003">
    <property type="protein sequence ID" value="MFD2966392.1"/>
    <property type="molecule type" value="Genomic_DNA"/>
</dbReference>
<dbReference type="Pfam" id="PF08240">
    <property type="entry name" value="ADH_N"/>
    <property type="match status" value="1"/>
</dbReference>
<dbReference type="InterPro" id="IPR052711">
    <property type="entry name" value="Zinc_ADH-like"/>
</dbReference>
<dbReference type="Gene3D" id="3.40.50.720">
    <property type="entry name" value="NAD(P)-binding Rossmann-like Domain"/>
    <property type="match status" value="1"/>
</dbReference>
<evidence type="ECO:0000313" key="3">
    <source>
        <dbReference type="Proteomes" id="UP001597525"/>
    </source>
</evidence>
<organism evidence="2 3">
    <name type="scientific">Sphingobacterium bambusae</name>
    <dbReference type="NCBI Taxonomy" id="662858"/>
    <lineage>
        <taxon>Bacteria</taxon>
        <taxon>Pseudomonadati</taxon>
        <taxon>Bacteroidota</taxon>
        <taxon>Sphingobacteriia</taxon>
        <taxon>Sphingobacteriales</taxon>
        <taxon>Sphingobacteriaceae</taxon>
        <taxon>Sphingobacterium</taxon>
    </lineage>
</organism>
<dbReference type="Gene3D" id="3.90.180.10">
    <property type="entry name" value="Medium-chain alcohol dehydrogenases, catalytic domain"/>
    <property type="match status" value="1"/>
</dbReference>
<dbReference type="SMART" id="SM00829">
    <property type="entry name" value="PKS_ER"/>
    <property type="match status" value="1"/>
</dbReference>
<gene>
    <name evidence="2" type="ORF">ACFS7Y_03290</name>
</gene>
<dbReference type="InterPro" id="IPR013149">
    <property type="entry name" value="ADH-like_C"/>
</dbReference>
<dbReference type="InterPro" id="IPR013154">
    <property type="entry name" value="ADH-like_N"/>
</dbReference>
<sequence>MKAIQLATYGIAALQLKEVPLPSMGEQEVLVRTTAPSLQYLDLILVENSSEFHIPLPFIPVSEGVGVVENVGSRVSRWKKGDRVLIPFIPRWEAGQTSPYHNALRTGMQTPGTLAAFTVQPEHTLVRAPENLSDEEAAGLPVAGLTAWTSLVNQANIKAGQTILVQGSGGVSLFALQIAKALGLKVLATTGSKEKEQQLIALGADAVINYREYPEWSHEVKRLNKGVGVEVTLDVAGRDTIRQSILSVKEHGFVGLIGMLSGAELSINVLPLIMNYIRLQGYSVGNAHDLAALVQAIDKNNIRPVVDSIYPVEQTQEAFNRLKSGKAFGKIVITF</sequence>
<dbReference type="InterPro" id="IPR036291">
    <property type="entry name" value="NAD(P)-bd_dom_sf"/>
</dbReference>
<keyword evidence="3" id="KW-1185">Reference proteome</keyword>
<dbReference type="SUPFAM" id="SSF51735">
    <property type="entry name" value="NAD(P)-binding Rossmann-fold domains"/>
    <property type="match status" value="1"/>
</dbReference>
<evidence type="ECO:0000259" key="1">
    <source>
        <dbReference type="SMART" id="SM00829"/>
    </source>
</evidence>
<dbReference type="Proteomes" id="UP001597525">
    <property type="component" value="Unassembled WGS sequence"/>
</dbReference>
<comment type="caution">
    <text evidence="2">The sequence shown here is derived from an EMBL/GenBank/DDBJ whole genome shotgun (WGS) entry which is preliminary data.</text>
</comment>
<name>A0ABW6BBP1_9SPHI</name>